<dbReference type="STRING" id="1005928.SAMN04487859_11012"/>
<dbReference type="PANTHER" id="PTHR36174:SF1">
    <property type="entry name" value="LIPID II:GLYCINE GLYCYLTRANSFERASE"/>
    <property type="match status" value="1"/>
</dbReference>
<protein>
    <submittedName>
        <fullName evidence="2">Lipid II:glycine glycyltransferase (Peptidoglycan interpeptide bridge formation enzyme)</fullName>
    </submittedName>
</protein>
<dbReference type="OrthoDB" id="341858at2"/>
<dbReference type="EMBL" id="FOVP01000010">
    <property type="protein sequence ID" value="SFN85502.1"/>
    <property type="molecule type" value="Genomic_DNA"/>
</dbReference>
<dbReference type="SUPFAM" id="SSF55729">
    <property type="entry name" value="Acyl-CoA N-acyltransferases (Nat)"/>
    <property type="match status" value="1"/>
</dbReference>
<accession>A0A1I5CFA9</accession>
<dbReference type="InterPro" id="IPR038740">
    <property type="entry name" value="BioF2-like_GNAT_dom"/>
</dbReference>
<name>A0A1I5CFA9_9RHOB</name>
<feature type="domain" description="BioF2-like acetyltransferase" evidence="1">
    <location>
        <begin position="143"/>
        <end position="268"/>
    </location>
</feature>
<gene>
    <name evidence="2" type="ORF">SAMN04487859_11012</name>
</gene>
<dbReference type="Gene3D" id="3.40.630.30">
    <property type="match status" value="1"/>
</dbReference>
<proteinExistence type="predicted"/>
<dbReference type="Pfam" id="PF13480">
    <property type="entry name" value="Acetyltransf_6"/>
    <property type="match status" value="1"/>
</dbReference>
<dbReference type="AlphaFoldDB" id="A0A1I5CFA9"/>
<evidence type="ECO:0000259" key="1">
    <source>
        <dbReference type="Pfam" id="PF13480"/>
    </source>
</evidence>
<dbReference type="PANTHER" id="PTHR36174">
    <property type="entry name" value="LIPID II:GLYCINE GLYCYLTRANSFERASE"/>
    <property type="match status" value="1"/>
</dbReference>
<keyword evidence="3" id="KW-1185">Reference proteome</keyword>
<dbReference type="Proteomes" id="UP000198599">
    <property type="component" value="Unassembled WGS sequence"/>
</dbReference>
<evidence type="ECO:0000313" key="3">
    <source>
        <dbReference type="Proteomes" id="UP000198599"/>
    </source>
</evidence>
<organism evidence="2 3">
    <name type="scientific">Roseovarius lutimaris</name>
    <dbReference type="NCBI Taxonomy" id="1005928"/>
    <lineage>
        <taxon>Bacteria</taxon>
        <taxon>Pseudomonadati</taxon>
        <taxon>Pseudomonadota</taxon>
        <taxon>Alphaproteobacteria</taxon>
        <taxon>Rhodobacterales</taxon>
        <taxon>Roseobacteraceae</taxon>
        <taxon>Roseovarius</taxon>
    </lineage>
</organism>
<evidence type="ECO:0000313" key="2">
    <source>
        <dbReference type="EMBL" id="SFN85502.1"/>
    </source>
</evidence>
<dbReference type="InterPro" id="IPR016181">
    <property type="entry name" value="Acyl_CoA_acyltransferase"/>
</dbReference>
<dbReference type="InterPro" id="IPR050644">
    <property type="entry name" value="PG_Glycine_Bridge_Synth"/>
</dbReference>
<dbReference type="GO" id="GO:0016740">
    <property type="term" value="F:transferase activity"/>
    <property type="evidence" value="ECO:0007669"/>
    <property type="project" value="UniProtKB-KW"/>
</dbReference>
<sequence>MKIDLSMHGSPPPGPAALQQTPQYARALTAMGAQVQGITGRVDDGIAAQALVVRRRMGPITLNWLPRGPIWRPEQSSQQRDTFLSCMTGVMSGGGLWIGNADSDSAAAELASHGFRPLIAPQSVAQLDLRAPIKERQAAQHGKWRNRLRHAEAAGLVISEREFDPARDAAFLRREAAQRRTRGYRALPLGFCLAFARQNPGAARIWSAHRANELAAQMLILHHGTTATYHIGWSGALGRKTSAHNLLLWEAQNWLSARGVVRLDLGPIEAANAPGLARFKLGSGAKLCALGPTTIRFSRPALFQKRHSAAA</sequence>
<keyword evidence="2" id="KW-0808">Transferase</keyword>
<reference evidence="3" key="1">
    <citation type="submission" date="2016-10" db="EMBL/GenBank/DDBJ databases">
        <authorList>
            <person name="Varghese N."/>
            <person name="Submissions S."/>
        </authorList>
    </citation>
    <scope>NUCLEOTIDE SEQUENCE [LARGE SCALE GENOMIC DNA]</scope>
    <source>
        <strain evidence="3">DSM 28463</strain>
    </source>
</reference>